<feature type="transmembrane region" description="Helical" evidence="6">
    <location>
        <begin position="292"/>
        <end position="314"/>
    </location>
</feature>
<feature type="transmembrane region" description="Helical" evidence="6">
    <location>
        <begin position="348"/>
        <end position="366"/>
    </location>
</feature>
<evidence type="ECO:0000313" key="10">
    <source>
        <dbReference type="Proteomes" id="UP000256321"/>
    </source>
</evidence>
<evidence type="ECO:0000256" key="6">
    <source>
        <dbReference type="SAM" id="Phobius"/>
    </source>
</evidence>
<dbReference type="PANTHER" id="PTHR30572:SF18">
    <property type="entry name" value="ABC-TYPE MACROLIDE FAMILY EXPORT SYSTEM PERMEASE COMPONENT 2"/>
    <property type="match status" value="1"/>
</dbReference>
<feature type="transmembrane region" description="Helical" evidence="6">
    <location>
        <begin position="432"/>
        <end position="452"/>
    </location>
</feature>
<dbReference type="InterPro" id="IPR025857">
    <property type="entry name" value="MacB_PCD"/>
</dbReference>
<comment type="caution">
    <text evidence="9">The sequence shown here is derived from an EMBL/GenBank/DDBJ whole genome shotgun (WGS) entry which is preliminary data.</text>
</comment>
<dbReference type="PANTHER" id="PTHR30572">
    <property type="entry name" value="MEMBRANE COMPONENT OF TRANSPORTER-RELATED"/>
    <property type="match status" value="1"/>
</dbReference>
<dbReference type="Pfam" id="PF02687">
    <property type="entry name" value="FtsX"/>
    <property type="match status" value="2"/>
</dbReference>
<feature type="transmembrane region" description="Helical" evidence="6">
    <location>
        <begin position="36"/>
        <end position="58"/>
    </location>
</feature>
<feature type="domain" description="MacB-like periplasmic core" evidence="8">
    <location>
        <begin position="43"/>
        <end position="251"/>
    </location>
</feature>
<evidence type="ECO:0000256" key="5">
    <source>
        <dbReference type="ARBA" id="ARBA00023136"/>
    </source>
</evidence>
<dbReference type="Proteomes" id="UP000256321">
    <property type="component" value="Unassembled WGS sequence"/>
</dbReference>
<dbReference type="GO" id="GO:0005886">
    <property type="term" value="C:plasma membrane"/>
    <property type="evidence" value="ECO:0007669"/>
    <property type="project" value="UniProtKB-SubCell"/>
</dbReference>
<accession>A0A3D8HDF4</accession>
<protein>
    <submittedName>
        <fullName evidence="9">ABC transporter permease</fullName>
    </submittedName>
</protein>
<feature type="domain" description="ABC3 transporter permease C-terminal" evidence="7">
    <location>
        <begin position="299"/>
        <end position="412"/>
    </location>
</feature>
<evidence type="ECO:0000256" key="4">
    <source>
        <dbReference type="ARBA" id="ARBA00022989"/>
    </source>
</evidence>
<feature type="transmembrane region" description="Helical" evidence="6">
    <location>
        <begin position="721"/>
        <end position="743"/>
    </location>
</feature>
<dbReference type="AlphaFoldDB" id="A0A3D8HDF4"/>
<keyword evidence="3 6" id="KW-0812">Transmembrane</keyword>
<dbReference type="Pfam" id="PF12704">
    <property type="entry name" value="MacB_PCD"/>
    <property type="match status" value="1"/>
</dbReference>
<keyword evidence="2" id="KW-1003">Cell membrane</keyword>
<evidence type="ECO:0000259" key="7">
    <source>
        <dbReference type="Pfam" id="PF02687"/>
    </source>
</evidence>
<feature type="transmembrane region" description="Helical" evidence="6">
    <location>
        <begin position="387"/>
        <end position="412"/>
    </location>
</feature>
<gene>
    <name evidence="9" type="ORF">DWU89_13195</name>
</gene>
<dbReference type="GO" id="GO:0022857">
    <property type="term" value="F:transmembrane transporter activity"/>
    <property type="evidence" value="ECO:0007669"/>
    <property type="project" value="TreeGrafter"/>
</dbReference>
<organism evidence="9 10">
    <name type="scientific">Parabacteroides acidifaciens</name>
    <dbReference type="NCBI Taxonomy" id="2290935"/>
    <lineage>
        <taxon>Bacteria</taxon>
        <taxon>Pseudomonadati</taxon>
        <taxon>Bacteroidota</taxon>
        <taxon>Bacteroidia</taxon>
        <taxon>Bacteroidales</taxon>
        <taxon>Tannerellaceae</taxon>
        <taxon>Parabacteroides</taxon>
    </lineage>
</organism>
<evidence type="ECO:0000256" key="1">
    <source>
        <dbReference type="ARBA" id="ARBA00004651"/>
    </source>
</evidence>
<keyword evidence="4 6" id="KW-1133">Transmembrane helix</keyword>
<dbReference type="InterPro" id="IPR003838">
    <property type="entry name" value="ABC3_permease_C"/>
</dbReference>
<feature type="domain" description="ABC3 transporter permease C-terminal" evidence="7">
    <location>
        <begin position="676"/>
        <end position="789"/>
    </location>
</feature>
<sequence length="796" mass="88497">MLRLPGTGVLFIEIYYIMKQLFYTVSYLKNAWGNNLIKIFTLTLGLTIGLVLFARIAFDLSYDKFLPEAENIYQVQTVYTTGVGSAEAKSNDYSFTFQPVAPTMPLEIPGAIAGTSLLESGERVIFNGEDRYSVKTIYADTMFFKTLPYKILSGSEMGLKTGGNVFLSESLAKRIFKGEDPIGKTLFNDKAHKETLTVVGTFENVPENSHLDFNLIYSIARNSRNSWDGGDGYRGYVRMQAGVDINAINEEAIPEMLARHMDRESMKKGGYAFDCYLKPITTLHTDNKETKLTLLVLSLLATLILVAVSLNYVMMSISSLATRARTMAIYKSNGASTGNIFMMNLSETVILILLSLVCTALLVLVSGDLITELTGVTLGSLFSGRQLLVSLGLVFLVVLLSGVVPARIFSAIPVTQAFRFYNYSKRGWKQGLLGVQIACAAFMLIFLAIILLQYNKVLNKDLGYHPDNIVYCDLDSIPSERQQMVRTELMRSPEIENITFASYLICNFFSGTPLIDPETQEALATLRFQFADSSYVSTLGLNLVQGSNIPSFMAEPTPALVNRKFLELLRWDDNAIGKVYKCKGLFDIVIAGVLDDFIVGSIFVPQTPVIIVGIGSDWNSLSINVRLREMSPESFSMLENRLRELLPEQDIVLTTYRDKIHESYRDTERFRNSVAVAAVFMLLITLMGLVGYVSDEIRRRSKEIAIRKVNGATAVDVLKLLLHNIIVIGTPAVIVGLIGTYLAGDKWLENFPEKISLNVFIFILGGLALLIVIGFCVVLRSWYVANENPVKSIKSE</sequence>
<evidence type="ECO:0000259" key="8">
    <source>
        <dbReference type="Pfam" id="PF12704"/>
    </source>
</evidence>
<dbReference type="InterPro" id="IPR050250">
    <property type="entry name" value="Macrolide_Exporter_MacB"/>
</dbReference>
<evidence type="ECO:0000256" key="2">
    <source>
        <dbReference type="ARBA" id="ARBA00022475"/>
    </source>
</evidence>
<feature type="transmembrane region" description="Helical" evidence="6">
    <location>
        <begin position="674"/>
        <end position="693"/>
    </location>
</feature>
<proteinExistence type="predicted"/>
<dbReference type="EMBL" id="QREV01000032">
    <property type="protein sequence ID" value="RDU48672.1"/>
    <property type="molecule type" value="Genomic_DNA"/>
</dbReference>
<name>A0A3D8HDF4_9BACT</name>
<comment type="subcellular location">
    <subcellularLocation>
        <location evidence="1">Cell membrane</location>
        <topology evidence="1">Multi-pass membrane protein</topology>
    </subcellularLocation>
</comment>
<evidence type="ECO:0000256" key="3">
    <source>
        <dbReference type="ARBA" id="ARBA00022692"/>
    </source>
</evidence>
<evidence type="ECO:0000313" key="9">
    <source>
        <dbReference type="EMBL" id="RDU48672.1"/>
    </source>
</evidence>
<reference evidence="9 10" key="1">
    <citation type="submission" date="2018-07" db="EMBL/GenBank/DDBJ databases">
        <title>Parabacteroides acidifaciens nov. sp., isolated from human feces.</title>
        <authorList>
            <person name="Wang Y.J."/>
        </authorList>
    </citation>
    <scope>NUCLEOTIDE SEQUENCE [LARGE SCALE GENOMIC DNA]</scope>
    <source>
        <strain evidence="9 10">426-9</strain>
    </source>
</reference>
<keyword evidence="5 6" id="KW-0472">Membrane</keyword>
<feature type="transmembrane region" description="Helical" evidence="6">
    <location>
        <begin position="755"/>
        <end position="783"/>
    </location>
</feature>